<geneLocation type="plasmid" evidence="1 2">
    <name>SV1_cp32-4</name>
</geneLocation>
<organism evidence="1 2">
    <name type="scientific">Borreliella finlandensis</name>
    <dbReference type="NCBI Taxonomy" id="498741"/>
    <lineage>
        <taxon>Bacteria</taxon>
        <taxon>Pseudomonadati</taxon>
        <taxon>Spirochaetota</taxon>
        <taxon>Spirochaetia</taxon>
        <taxon>Spirochaetales</taxon>
        <taxon>Borreliaceae</taxon>
        <taxon>Borreliella</taxon>
    </lineage>
</organism>
<accession>A0A806CB11</accession>
<gene>
    <name evidence="1" type="ORF">BSV1_R27</name>
</gene>
<dbReference type="InterPro" id="IPR004239">
    <property type="entry name" value="DUF228"/>
</dbReference>
<proteinExistence type="predicted"/>
<protein>
    <submittedName>
        <fullName evidence="1">Uncharacterized protein</fullName>
    </submittedName>
</protein>
<dbReference type="AlphaFoldDB" id="A0A806CB11"/>
<keyword evidence="2" id="KW-1185">Reference proteome</keyword>
<name>A0A806CB11_9SPIR</name>
<evidence type="ECO:0000313" key="2">
    <source>
        <dbReference type="Proteomes" id="UP000006166"/>
    </source>
</evidence>
<reference evidence="1 2" key="1">
    <citation type="journal article" date="2011" name="J. Bacteriol.">
        <title>Whole genome sequence of an unusual Borrelia burgdorferi sensu lato isolate.</title>
        <authorList>
            <person name="Casjens S.R."/>
            <person name="Fraser-Liggett C.M."/>
            <person name="Mongodin E.F."/>
            <person name="Qiu W.G."/>
            <person name="Dunn J.J."/>
            <person name="Luft B.J."/>
            <person name="Schutzer S.E."/>
        </authorList>
    </citation>
    <scope>NUCLEOTIDE SEQUENCE [LARGE SCALE GENOMIC DNA]</scope>
    <source>
        <strain evidence="1 2">SV1</strain>
    </source>
</reference>
<dbReference type="Pfam" id="PF02989">
    <property type="entry name" value="DUF228"/>
    <property type="match status" value="1"/>
</dbReference>
<evidence type="ECO:0000313" key="1">
    <source>
        <dbReference type="EMBL" id="ACN93406.1"/>
    </source>
</evidence>
<keyword evidence="1" id="KW-0614">Plasmid</keyword>
<dbReference type="EMBL" id="CP001520">
    <property type="protein sequence ID" value="ACN93406.1"/>
    <property type="molecule type" value="Genomic_DNA"/>
</dbReference>
<sequence>MKFKKYSKSMSSIESNVFGNSSACFKSKNERVNTYSFACSSFADKIEEYFYDPKNSFPYKRGVKLVPKDNSIYVEASADADIHGI</sequence>
<dbReference type="Proteomes" id="UP000006166">
    <property type="component" value="Plasmid SV1_cp32-4"/>
</dbReference>